<keyword evidence="2" id="KW-1185">Reference proteome</keyword>
<proteinExistence type="predicted"/>
<protein>
    <submittedName>
        <fullName evidence="1">Uncharacterized protein</fullName>
    </submittedName>
</protein>
<organism evidence="1 2">
    <name type="scientific">Petrolisthes manimaculis</name>
    <dbReference type="NCBI Taxonomy" id="1843537"/>
    <lineage>
        <taxon>Eukaryota</taxon>
        <taxon>Metazoa</taxon>
        <taxon>Ecdysozoa</taxon>
        <taxon>Arthropoda</taxon>
        <taxon>Crustacea</taxon>
        <taxon>Multicrustacea</taxon>
        <taxon>Malacostraca</taxon>
        <taxon>Eumalacostraca</taxon>
        <taxon>Eucarida</taxon>
        <taxon>Decapoda</taxon>
        <taxon>Pleocyemata</taxon>
        <taxon>Anomura</taxon>
        <taxon>Galatheoidea</taxon>
        <taxon>Porcellanidae</taxon>
        <taxon>Petrolisthes</taxon>
    </lineage>
</organism>
<name>A0AAE1P8Q9_9EUCA</name>
<accession>A0AAE1P8Q9</accession>
<evidence type="ECO:0000313" key="2">
    <source>
        <dbReference type="Proteomes" id="UP001292094"/>
    </source>
</evidence>
<dbReference type="EMBL" id="JAWZYT010002634">
    <property type="protein sequence ID" value="KAK4302999.1"/>
    <property type="molecule type" value="Genomic_DNA"/>
</dbReference>
<dbReference type="AlphaFoldDB" id="A0AAE1P8Q9"/>
<reference evidence="1" key="1">
    <citation type="submission" date="2023-11" db="EMBL/GenBank/DDBJ databases">
        <title>Genome assemblies of two species of porcelain crab, Petrolisthes cinctipes and Petrolisthes manimaculis (Anomura: Porcellanidae).</title>
        <authorList>
            <person name="Angst P."/>
        </authorList>
    </citation>
    <scope>NUCLEOTIDE SEQUENCE</scope>
    <source>
        <strain evidence="1">PB745_02</strain>
        <tissue evidence="1">Gill</tissue>
    </source>
</reference>
<gene>
    <name evidence="1" type="ORF">Pmani_024955</name>
</gene>
<sequence length="143" mass="16953">MKISNYNHENFQRTLKISNEGYRRALATFLQPYPIYPTLSPLRQPYPIYLTLSPLRQPYPIYLTLSPLRQPYPIYLTLSPLRQPYPIYLTLSPRRQPESSHQCRLGIRRALTQTLGKISPSRMQMVNVYTGIPYKRRDREQLL</sequence>
<dbReference type="Proteomes" id="UP001292094">
    <property type="component" value="Unassembled WGS sequence"/>
</dbReference>
<evidence type="ECO:0000313" key="1">
    <source>
        <dbReference type="EMBL" id="KAK4302999.1"/>
    </source>
</evidence>
<comment type="caution">
    <text evidence="1">The sequence shown here is derived from an EMBL/GenBank/DDBJ whole genome shotgun (WGS) entry which is preliminary data.</text>
</comment>